<dbReference type="Proteomes" id="UP001228690">
    <property type="component" value="Chromosome"/>
</dbReference>
<organism evidence="2 3">
    <name type="scientific">Candidatus Haliotispira prima</name>
    <dbReference type="NCBI Taxonomy" id="3034016"/>
    <lineage>
        <taxon>Bacteria</taxon>
        <taxon>Pseudomonadati</taxon>
        <taxon>Spirochaetota</taxon>
        <taxon>Spirochaetia</taxon>
        <taxon>Spirochaetales</taxon>
        <taxon>Spirochaetaceae</taxon>
        <taxon>Candidatus Haliotispira</taxon>
    </lineage>
</organism>
<evidence type="ECO:0000313" key="3">
    <source>
        <dbReference type="Proteomes" id="UP001228690"/>
    </source>
</evidence>
<feature type="region of interest" description="Disordered" evidence="1">
    <location>
        <begin position="1"/>
        <end position="23"/>
    </location>
</feature>
<protein>
    <recommendedName>
        <fullName evidence="4">Lipoprotein</fullName>
    </recommendedName>
</protein>
<dbReference type="RefSeq" id="WP_326927303.1">
    <property type="nucleotide sequence ID" value="NZ_CP123443.1"/>
</dbReference>
<evidence type="ECO:0000256" key="1">
    <source>
        <dbReference type="SAM" id="MobiDB-lite"/>
    </source>
</evidence>
<keyword evidence="3" id="KW-1185">Reference proteome</keyword>
<reference evidence="2 3" key="1">
    <citation type="submission" date="2023-04" db="EMBL/GenBank/DDBJ databases">
        <title>Spirochaete genome identified in red abalone sample constitutes a novel genus.</title>
        <authorList>
            <person name="Sharma S.P."/>
            <person name="Purcell C.M."/>
            <person name="Hyde J.R."/>
            <person name="Severin A.J."/>
        </authorList>
    </citation>
    <scope>NUCLEOTIDE SEQUENCE [LARGE SCALE GENOMIC DNA]</scope>
    <source>
        <strain evidence="2 3">SP-2023</strain>
    </source>
</reference>
<dbReference type="EMBL" id="CP123443">
    <property type="protein sequence ID" value="WGK69115.1"/>
    <property type="molecule type" value="Genomic_DNA"/>
</dbReference>
<evidence type="ECO:0000313" key="2">
    <source>
        <dbReference type="EMBL" id="WGK69115.1"/>
    </source>
</evidence>
<accession>A0ABY8MHS8</accession>
<gene>
    <name evidence="2" type="ORF">P0082_11625</name>
</gene>
<proteinExistence type="predicted"/>
<name>A0ABY8MHS8_9SPIO</name>
<sequence>MVLSACAPLSETGDPPAAPSPTESVTVNYSGLHYVHFTVNDPNLSEDKTVGFLITAKDSSLSKTEAEAKKGYITRKLTVAKKSRNVFMFLHEGTAYDLAGGSTDIPFVAGAAASDANFETSDILQENTAYKIRVYDGDNISEKTFTTKSFSAGDAGSEGPTAYMGGLVAAIKAKIADSPTDAERATAKAEVSLKIERKPEEIMLIPYADDTYGGENVNYLENTLIKGSCSPNCGSGLPGADIYALRQEANKLVSMVLILSPQRNIITANWVSRKGADPDVVYNIEIISE</sequence>
<evidence type="ECO:0008006" key="4">
    <source>
        <dbReference type="Google" id="ProtNLM"/>
    </source>
</evidence>